<comment type="caution">
    <text evidence="3">The sequence shown here is derived from an EMBL/GenBank/DDBJ whole genome shotgun (WGS) entry which is preliminary data.</text>
</comment>
<dbReference type="InterPro" id="IPR021287">
    <property type="entry name" value="Trans-sialidase_CS"/>
</dbReference>
<evidence type="ECO:0000313" key="4">
    <source>
        <dbReference type="Proteomes" id="UP000017861"/>
    </source>
</evidence>
<feature type="compositionally biased region" description="Low complexity" evidence="1">
    <location>
        <begin position="164"/>
        <end position="186"/>
    </location>
</feature>
<dbReference type="EMBL" id="AYLP01000134">
    <property type="protein sequence ID" value="ESS63299.1"/>
    <property type="molecule type" value="Genomic_DNA"/>
</dbReference>
<feature type="domain" description="Trans-sialidase C-terminal" evidence="2">
    <location>
        <begin position="1"/>
        <end position="121"/>
    </location>
</feature>
<organism evidence="3 4">
    <name type="scientific">Trypanosoma cruzi Dm28c</name>
    <dbReference type="NCBI Taxonomy" id="1416333"/>
    <lineage>
        <taxon>Eukaryota</taxon>
        <taxon>Discoba</taxon>
        <taxon>Euglenozoa</taxon>
        <taxon>Kinetoplastea</taxon>
        <taxon>Metakinetoplastina</taxon>
        <taxon>Trypanosomatida</taxon>
        <taxon>Trypanosomatidae</taxon>
        <taxon>Trypanosoma</taxon>
        <taxon>Schizotrypanum</taxon>
    </lineage>
</organism>
<accession>V5B6Q4</accession>
<sequence>MGARWEGQGENKVFGLSYDSEKKRIVFCGGGTDTEDQSVNLATETTHHVAIVLRNGSQGSAYVDGQRVGGDLSCALENKDSKEISHFYIGGDGNGAGGAGRQEELSVTVTNVLLYNRPLSTAEITALNPNKVPILPVVPDNTQGTVSQSSSAGQLQSEQGQPKGSIAAGAGGASTPVTSTAAASSGQEPVNQLTSGTSPSGNKNADGAPSSDADPTVTSGTSPDGGQTVDGGSTADSEPTTDTREGETDVQQEKVNTHNGEVNATALSSSLGNVSQGNNSDAGTVRGSGLLPSLLLLLGLWVFAAL</sequence>
<feature type="compositionally biased region" description="Polar residues" evidence="1">
    <location>
        <begin position="143"/>
        <end position="162"/>
    </location>
</feature>
<dbReference type="VEuPathDB" id="TriTrypDB:TCDM_08951"/>
<protein>
    <submittedName>
        <fullName evidence="3">Trans-sialidase</fullName>
    </submittedName>
</protein>
<dbReference type="GO" id="GO:0004308">
    <property type="term" value="F:exo-alpha-sialidase activity"/>
    <property type="evidence" value="ECO:0007669"/>
    <property type="project" value="InterPro"/>
</dbReference>
<dbReference type="InterPro" id="IPR055239">
    <property type="entry name" value="TS_C"/>
</dbReference>
<evidence type="ECO:0000256" key="1">
    <source>
        <dbReference type="SAM" id="MobiDB-lite"/>
    </source>
</evidence>
<reference evidence="3 4" key="1">
    <citation type="journal article" date="2014" name="Genome Announc.">
        <title>Trypanosoma cruzi Clone Dm28c Draft Genome Sequence.</title>
        <authorList>
            <person name="Grisard E.C."/>
            <person name="Teixeira S.M."/>
            <person name="de Almeida L.G."/>
            <person name="Stoco P.H."/>
            <person name="Gerber A.L."/>
            <person name="Talavera-Lopez C."/>
            <person name="Lima O.C."/>
            <person name="Andersson B."/>
            <person name="de Vasconcelos A.T."/>
        </authorList>
    </citation>
    <scope>NUCLEOTIDE SEQUENCE [LARGE SCALE GENOMIC DNA]</scope>
    <source>
        <strain evidence="3 4">Dm28c</strain>
    </source>
</reference>
<dbReference type="Pfam" id="PF22925">
    <property type="entry name" value="TS_C"/>
    <property type="match status" value="1"/>
</dbReference>
<dbReference type="InterPro" id="IPR013320">
    <property type="entry name" value="ConA-like_dom_sf"/>
</dbReference>
<feature type="compositionally biased region" description="Basic and acidic residues" evidence="1">
    <location>
        <begin position="241"/>
        <end position="256"/>
    </location>
</feature>
<evidence type="ECO:0000259" key="2">
    <source>
        <dbReference type="Pfam" id="PF22925"/>
    </source>
</evidence>
<proteinExistence type="predicted"/>
<gene>
    <name evidence="3" type="ORF">TCDM_08951</name>
</gene>
<dbReference type="PRINTS" id="PR01803">
    <property type="entry name" value="TCSIALIDASE"/>
</dbReference>
<feature type="region of interest" description="Disordered" evidence="1">
    <location>
        <begin position="143"/>
        <end position="260"/>
    </location>
</feature>
<dbReference type="SUPFAM" id="SSF49899">
    <property type="entry name" value="Concanavalin A-like lectins/glucanases"/>
    <property type="match status" value="1"/>
</dbReference>
<dbReference type="Pfam" id="PF11052">
    <property type="entry name" value="Tr-sialidase_C"/>
    <property type="match status" value="1"/>
</dbReference>
<evidence type="ECO:0000313" key="3">
    <source>
        <dbReference type="EMBL" id="ESS63299.1"/>
    </source>
</evidence>
<dbReference type="Proteomes" id="UP000017861">
    <property type="component" value="Unassembled WGS sequence"/>
</dbReference>
<name>V5B6Q4_TRYCR</name>
<feature type="compositionally biased region" description="Polar residues" evidence="1">
    <location>
        <begin position="216"/>
        <end position="240"/>
    </location>
</feature>
<dbReference type="InterPro" id="IPR008377">
    <property type="entry name" value="Sialidase_trypan"/>
</dbReference>
<feature type="compositionally biased region" description="Polar residues" evidence="1">
    <location>
        <begin position="187"/>
        <end position="203"/>
    </location>
</feature>
<dbReference type="Gene3D" id="2.60.120.200">
    <property type="match status" value="1"/>
</dbReference>
<dbReference type="AlphaFoldDB" id="V5B6Q4"/>